<proteinExistence type="predicted"/>
<organism evidence="1 2">
    <name type="scientific">Persea americana</name>
    <name type="common">Avocado</name>
    <dbReference type="NCBI Taxonomy" id="3435"/>
    <lineage>
        <taxon>Eukaryota</taxon>
        <taxon>Viridiplantae</taxon>
        <taxon>Streptophyta</taxon>
        <taxon>Embryophyta</taxon>
        <taxon>Tracheophyta</taxon>
        <taxon>Spermatophyta</taxon>
        <taxon>Magnoliopsida</taxon>
        <taxon>Magnoliidae</taxon>
        <taxon>Laurales</taxon>
        <taxon>Lauraceae</taxon>
        <taxon>Persea</taxon>
    </lineage>
</organism>
<comment type="caution">
    <text evidence="1">The sequence shown here is derived from an EMBL/GenBank/DDBJ whole genome shotgun (WGS) entry which is preliminary data.</text>
</comment>
<dbReference type="Proteomes" id="UP001234297">
    <property type="component" value="Chromosome 9"/>
</dbReference>
<accession>A0ACC2KJ78</accession>
<evidence type="ECO:0000313" key="2">
    <source>
        <dbReference type="Proteomes" id="UP001234297"/>
    </source>
</evidence>
<gene>
    <name evidence="1" type="ORF">MRB53_029680</name>
</gene>
<sequence>MNQRGCRLAASHNSWQLVNQPAAAPSPSGHKLPLPAARCFSPSNGQGSSPLPFSLFVCFSSQSTCTLGPAAKKLAYFQWPLLPPPDFSGQHFLPPVPAVITPSTCYATFPPVPPWINGTGPHPSVAGLQRAAVQRPAAVHMQLPAVLPVDCIATIRLNAVHVGVFHVDKMEK</sequence>
<dbReference type="EMBL" id="CM056817">
    <property type="protein sequence ID" value="KAJ8621151.1"/>
    <property type="molecule type" value="Genomic_DNA"/>
</dbReference>
<reference evidence="1 2" key="1">
    <citation type="journal article" date="2022" name="Hortic Res">
        <title>A haplotype resolved chromosomal level avocado genome allows analysis of novel avocado genes.</title>
        <authorList>
            <person name="Nath O."/>
            <person name="Fletcher S.J."/>
            <person name="Hayward A."/>
            <person name="Shaw L.M."/>
            <person name="Masouleh A.K."/>
            <person name="Furtado A."/>
            <person name="Henry R.J."/>
            <person name="Mitter N."/>
        </authorList>
    </citation>
    <scope>NUCLEOTIDE SEQUENCE [LARGE SCALE GENOMIC DNA]</scope>
    <source>
        <strain evidence="2">cv. Hass</strain>
    </source>
</reference>
<name>A0ACC2KJ78_PERAE</name>
<keyword evidence="2" id="KW-1185">Reference proteome</keyword>
<evidence type="ECO:0000313" key="1">
    <source>
        <dbReference type="EMBL" id="KAJ8621151.1"/>
    </source>
</evidence>
<protein>
    <submittedName>
        <fullName evidence="1">Uncharacterized protein</fullName>
    </submittedName>
</protein>